<dbReference type="EMBL" id="CP097510">
    <property type="protein sequence ID" value="URE40049.1"/>
    <property type="molecule type" value="Genomic_DNA"/>
</dbReference>
<dbReference type="AlphaFoldDB" id="A0A9E7HT71"/>
<gene>
    <name evidence="2" type="ORF">MUK42_14868</name>
</gene>
<evidence type="ECO:0000256" key="1">
    <source>
        <dbReference type="SAM" id="MobiDB-lite"/>
    </source>
</evidence>
<feature type="region of interest" description="Disordered" evidence="1">
    <location>
        <begin position="1"/>
        <end position="25"/>
    </location>
</feature>
<dbReference type="Proteomes" id="UP001055439">
    <property type="component" value="Chromosome 8"/>
</dbReference>
<reference evidence="2" key="1">
    <citation type="submission" date="2022-05" db="EMBL/GenBank/DDBJ databases">
        <title>The Musa troglodytarum L. genome provides insights into the mechanism of non-climacteric behaviour and enrichment of carotenoids.</title>
        <authorList>
            <person name="Wang J."/>
        </authorList>
    </citation>
    <scope>NUCLEOTIDE SEQUENCE</scope>
    <source>
        <tissue evidence="2">Leaf</tissue>
    </source>
</reference>
<evidence type="ECO:0000313" key="2">
    <source>
        <dbReference type="EMBL" id="URE40049.1"/>
    </source>
</evidence>
<name>A0A9E7HT71_9LILI</name>
<proteinExistence type="predicted"/>
<accession>A0A9E7HT71</accession>
<organism evidence="2 3">
    <name type="scientific">Musa troglodytarum</name>
    <name type="common">fe'i banana</name>
    <dbReference type="NCBI Taxonomy" id="320322"/>
    <lineage>
        <taxon>Eukaryota</taxon>
        <taxon>Viridiplantae</taxon>
        <taxon>Streptophyta</taxon>
        <taxon>Embryophyta</taxon>
        <taxon>Tracheophyta</taxon>
        <taxon>Spermatophyta</taxon>
        <taxon>Magnoliopsida</taxon>
        <taxon>Liliopsida</taxon>
        <taxon>Zingiberales</taxon>
        <taxon>Musaceae</taxon>
        <taxon>Musa</taxon>
    </lineage>
</organism>
<keyword evidence="3" id="KW-1185">Reference proteome</keyword>
<evidence type="ECO:0000313" key="3">
    <source>
        <dbReference type="Proteomes" id="UP001055439"/>
    </source>
</evidence>
<sequence>MRFNPILEAANTDKDEEAYDDNKETKDVKREDEFYGLLMAPRARSTGCIDKVLRRSTSRSRVSGILMSVMS</sequence>
<protein>
    <submittedName>
        <fullName evidence="2">Uncharacterized protein</fullName>
    </submittedName>
</protein>